<dbReference type="Proteomes" id="UP000004322">
    <property type="component" value="Unassembled WGS sequence"/>
</dbReference>
<keyword evidence="3" id="KW-1185">Reference proteome</keyword>
<dbReference type="EMBL" id="AEUV02000002">
    <property type="protein sequence ID" value="EHI74462.1"/>
    <property type="molecule type" value="Genomic_DNA"/>
</dbReference>
<proteinExistence type="predicted"/>
<dbReference type="AlphaFoldDB" id="G5JS25"/>
<feature type="region of interest" description="Disordered" evidence="1">
    <location>
        <begin position="12"/>
        <end position="45"/>
    </location>
</feature>
<evidence type="ECO:0000313" key="2">
    <source>
        <dbReference type="EMBL" id="EHI74462.1"/>
    </source>
</evidence>
<evidence type="ECO:0000256" key="1">
    <source>
        <dbReference type="SAM" id="MobiDB-lite"/>
    </source>
</evidence>
<protein>
    <submittedName>
        <fullName evidence="2">Uncharacterized protein</fullName>
    </submittedName>
</protein>
<evidence type="ECO:0000313" key="3">
    <source>
        <dbReference type="Proteomes" id="UP000004322"/>
    </source>
</evidence>
<name>G5JS25_STRCG</name>
<reference evidence="2" key="1">
    <citation type="submission" date="2011-07" db="EMBL/GenBank/DDBJ databases">
        <authorList>
            <person name="Stanhope M.J."/>
            <person name="Durkin A.S."/>
            <person name="Hostetler J."/>
            <person name="Kim M."/>
            <person name="Radune D."/>
            <person name="Singh I."/>
            <person name="Town C.D."/>
        </authorList>
    </citation>
    <scope>NUCLEOTIDE SEQUENCE [LARGE SCALE GENOMIC DNA]</scope>
    <source>
        <strain evidence="2">HS-6</strain>
    </source>
</reference>
<gene>
    <name evidence="2" type="ORF">STRCR_2106</name>
</gene>
<organism evidence="2 3">
    <name type="scientific">Streptococcus criceti HS-6</name>
    <dbReference type="NCBI Taxonomy" id="873449"/>
    <lineage>
        <taxon>Bacteria</taxon>
        <taxon>Bacillati</taxon>
        <taxon>Bacillota</taxon>
        <taxon>Bacilli</taxon>
        <taxon>Lactobacillales</taxon>
        <taxon>Streptococcaceae</taxon>
        <taxon>Streptococcus</taxon>
    </lineage>
</organism>
<comment type="caution">
    <text evidence="2">The sequence shown here is derived from an EMBL/GenBank/DDBJ whole genome shotgun (WGS) entry which is preliminary data.</text>
</comment>
<accession>G5JS25</accession>
<sequence>MVANNCGVVKQSSGLFKGMPENGAAPQDKDSQPLRQTVITAKIEG</sequence>